<comment type="subcellular location">
    <subcellularLocation>
        <location evidence="2">Mitochondrion inner membrane</location>
        <topology evidence="2">Multi-pass membrane protein</topology>
    </subcellularLocation>
</comment>
<feature type="transmembrane region" description="Helical" evidence="17">
    <location>
        <begin position="268"/>
        <end position="294"/>
    </location>
</feature>
<sequence>MTKSLYKNITFFLANVMLCCFISFLYLLFNSKTFFIEWTLGGGSMQFSMTLIFDYISCLFLATVFCISSNVVWYSQSYMSEDKDANRFILLVFGFVISMALLIISPNIVSILLGWDGLGLVSYCLVVYYPTKKSSSAGMLTVLSNRVGDVCILIAIAWFSLVGDYNFLVWNESSELMNLNYLPLLMIFGAMTKSAQIPFSAWLPAAMAAPTPVSALVHSSTLVTAGVYLLIRFSFLMENWSLLLLFLSTMTMFMSGVVAIFEYDLKKIIALSTLSQLGVMMFSISLGMYTIALFHLITHALFKALLFLSAGALIHGIGGSQDIRHFGSLIKNFPLVGVCLNLANLSLCGIPFMSGFYSKDLIVELACQNSWNLFIILLMFISLGLTVLYSIRLVYYSFVNNSGSSPVTLICDNDYTLLVPIILLSMISIFSGASLNWLLFNFNPLIFLPVILKLGALLVVILSIIFMFSILNFKLELFNSSLIYFFMGSMWFFPILSGQSSSKNMLKWGASTLKILDQGWLEINTLNLYSTYSNSANNFISCIQSNSLKIHFLVFLLWLTLISIYFY</sequence>
<evidence type="ECO:0000256" key="12">
    <source>
        <dbReference type="ARBA" id="ARBA00023027"/>
    </source>
</evidence>
<evidence type="ECO:0000259" key="18">
    <source>
        <dbReference type="Pfam" id="PF00361"/>
    </source>
</evidence>
<evidence type="ECO:0000256" key="16">
    <source>
        <dbReference type="ARBA" id="ARBA00049551"/>
    </source>
</evidence>
<evidence type="ECO:0000256" key="13">
    <source>
        <dbReference type="ARBA" id="ARBA00023075"/>
    </source>
</evidence>
<dbReference type="GO" id="GO:0003954">
    <property type="term" value="F:NADH dehydrogenase activity"/>
    <property type="evidence" value="ECO:0007669"/>
    <property type="project" value="TreeGrafter"/>
</dbReference>
<feature type="transmembrane region" description="Helical" evidence="17">
    <location>
        <begin position="110"/>
        <end position="129"/>
    </location>
</feature>
<evidence type="ECO:0000256" key="8">
    <source>
        <dbReference type="ARBA" id="ARBA00022792"/>
    </source>
</evidence>
<dbReference type="InterPro" id="IPR010934">
    <property type="entry name" value="NADH_DH_su5_C"/>
</dbReference>
<dbReference type="PANTHER" id="PTHR42829">
    <property type="entry name" value="NADH-UBIQUINONE OXIDOREDUCTASE CHAIN 5"/>
    <property type="match status" value="1"/>
</dbReference>
<dbReference type="Pfam" id="PF00662">
    <property type="entry name" value="Proton_antipo_N"/>
    <property type="match status" value="1"/>
</dbReference>
<dbReference type="InterPro" id="IPR001516">
    <property type="entry name" value="Proton_antipo_N"/>
</dbReference>
<evidence type="ECO:0000256" key="1">
    <source>
        <dbReference type="ARBA" id="ARBA00003257"/>
    </source>
</evidence>
<comment type="similarity">
    <text evidence="17">Belongs to the complex I subunit 5 family.</text>
</comment>
<keyword evidence="14 17" id="KW-0496">Mitochondrion</keyword>
<evidence type="ECO:0000256" key="14">
    <source>
        <dbReference type="ARBA" id="ARBA00023128"/>
    </source>
</evidence>
<dbReference type="Pfam" id="PF06455">
    <property type="entry name" value="NADH5_C"/>
    <property type="match status" value="1"/>
</dbReference>
<evidence type="ECO:0000256" key="2">
    <source>
        <dbReference type="ARBA" id="ARBA00004448"/>
    </source>
</evidence>
<gene>
    <name evidence="21" type="primary">nad5</name>
</gene>
<feature type="transmembrane region" description="Helical" evidence="17">
    <location>
        <begin position="373"/>
        <end position="395"/>
    </location>
</feature>
<keyword evidence="6" id="KW-0679">Respiratory chain</keyword>
<geneLocation type="mitochondrion" evidence="21"/>
<feature type="transmembrane region" description="Helical" evidence="17">
    <location>
        <begin position="181"/>
        <end position="203"/>
    </location>
</feature>
<evidence type="ECO:0000259" key="20">
    <source>
        <dbReference type="Pfam" id="PF06455"/>
    </source>
</evidence>
<reference evidence="21" key="1">
    <citation type="submission" date="2021-03" db="EMBL/GenBank/DDBJ databases">
        <authorList>
            <person name="Gu Y.-L."/>
            <person name="Sun C.-H."/>
            <person name="Liu P."/>
            <person name="Han B.-P."/>
        </authorList>
    </citation>
    <scope>NUCLEOTIDE SEQUENCE</scope>
</reference>
<dbReference type="GO" id="GO:0042773">
    <property type="term" value="P:ATP synthesis coupled electron transport"/>
    <property type="evidence" value="ECO:0007669"/>
    <property type="project" value="InterPro"/>
</dbReference>
<proteinExistence type="inferred from homology"/>
<evidence type="ECO:0000256" key="17">
    <source>
        <dbReference type="RuleBase" id="RU003404"/>
    </source>
</evidence>
<dbReference type="Pfam" id="PF00361">
    <property type="entry name" value="Proton_antipo_M"/>
    <property type="match status" value="1"/>
</dbReference>
<feature type="transmembrane region" description="Helical" evidence="17">
    <location>
        <begin position="241"/>
        <end position="261"/>
    </location>
</feature>
<evidence type="ECO:0000259" key="19">
    <source>
        <dbReference type="Pfam" id="PF00662"/>
    </source>
</evidence>
<dbReference type="GO" id="GO:0015990">
    <property type="term" value="P:electron transport coupled proton transport"/>
    <property type="evidence" value="ECO:0007669"/>
    <property type="project" value="TreeGrafter"/>
</dbReference>
<comment type="function">
    <text evidence="1">Core subunit of the mitochondrial membrane respiratory chain NADH dehydrogenase (Complex I) that is believed to belong to the minimal assembly required for catalysis. Complex I functions in the transfer of electrons from NADH to the respiratory chain. The immediate electron acceptor for the enzyme is believed to be ubiquinone.</text>
</comment>
<feature type="transmembrane region" description="Helical" evidence="17">
    <location>
        <begin position="215"/>
        <end position="235"/>
    </location>
</feature>
<feature type="transmembrane region" description="Helical" evidence="17">
    <location>
        <begin position="548"/>
        <end position="566"/>
    </location>
</feature>
<feature type="transmembrane region" description="Helical" evidence="17">
    <location>
        <begin position="446"/>
        <end position="470"/>
    </location>
</feature>
<evidence type="ECO:0000313" key="21">
    <source>
        <dbReference type="EMBL" id="QVT15621.1"/>
    </source>
</evidence>
<keyword evidence="10" id="KW-0249">Electron transport</keyword>
<evidence type="ECO:0000256" key="3">
    <source>
        <dbReference type="ARBA" id="ARBA00012944"/>
    </source>
</evidence>
<dbReference type="InterPro" id="IPR001750">
    <property type="entry name" value="ND/Mrp_TM"/>
</dbReference>
<keyword evidence="9" id="KW-1278">Translocase</keyword>
<keyword evidence="5 17" id="KW-0813">Transport</keyword>
<accession>A0A8E6TSS2</accession>
<comment type="function">
    <text evidence="17">Core subunit of the mitochondrial membrane respiratory chain NADH dehydrogenase (Complex I) which catalyzes electron transfer from NADH through the respiratory chain, using ubiquinone as an electron acceptor. Essential for the catalytic activity and assembly of complex I.</text>
</comment>
<evidence type="ECO:0000256" key="10">
    <source>
        <dbReference type="ARBA" id="ARBA00022982"/>
    </source>
</evidence>
<evidence type="ECO:0000256" key="4">
    <source>
        <dbReference type="ARBA" id="ARBA00021096"/>
    </source>
</evidence>
<feature type="transmembrane region" description="Helical" evidence="17">
    <location>
        <begin position="49"/>
        <end position="73"/>
    </location>
</feature>
<feature type="transmembrane region" description="Helical" evidence="17">
    <location>
        <begin position="150"/>
        <end position="169"/>
    </location>
</feature>
<evidence type="ECO:0000256" key="11">
    <source>
        <dbReference type="ARBA" id="ARBA00022989"/>
    </source>
</evidence>
<keyword evidence="11 17" id="KW-1133">Transmembrane helix</keyword>
<keyword evidence="15 17" id="KW-0472">Membrane</keyword>
<dbReference type="EC" id="7.1.1.2" evidence="3 17"/>
<dbReference type="GO" id="GO:0005743">
    <property type="term" value="C:mitochondrial inner membrane"/>
    <property type="evidence" value="ECO:0007669"/>
    <property type="project" value="UniProtKB-SubCell"/>
</dbReference>
<keyword evidence="12 17" id="KW-0520">NAD</keyword>
<feature type="transmembrane region" description="Helical" evidence="17">
    <location>
        <begin position="12"/>
        <end position="29"/>
    </location>
</feature>
<feature type="domain" description="NADH:quinone oxidoreductase/Mrp antiporter transmembrane" evidence="18">
    <location>
        <begin position="105"/>
        <end position="380"/>
    </location>
</feature>
<dbReference type="PANTHER" id="PTHR42829:SF2">
    <property type="entry name" value="NADH-UBIQUINONE OXIDOREDUCTASE CHAIN 5"/>
    <property type="match status" value="1"/>
</dbReference>
<evidence type="ECO:0000256" key="7">
    <source>
        <dbReference type="ARBA" id="ARBA00022692"/>
    </source>
</evidence>
<feature type="transmembrane region" description="Helical" evidence="17">
    <location>
        <begin position="415"/>
        <end position="440"/>
    </location>
</feature>
<feature type="domain" description="NADH dehydrogenase subunit 5 C-terminal" evidence="20">
    <location>
        <begin position="389"/>
        <end position="565"/>
    </location>
</feature>
<feature type="transmembrane region" description="Helical" evidence="17">
    <location>
        <begin position="332"/>
        <end position="353"/>
    </location>
</feature>
<feature type="transmembrane region" description="Helical" evidence="17">
    <location>
        <begin position="477"/>
        <end position="496"/>
    </location>
</feature>
<feature type="transmembrane region" description="Helical" evidence="17">
    <location>
        <begin position="300"/>
        <end position="320"/>
    </location>
</feature>
<dbReference type="EMBL" id="MW848816">
    <property type="protein sequence ID" value="QVT15621.1"/>
    <property type="molecule type" value="Genomic_DNA"/>
</dbReference>
<evidence type="ECO:0000256" key="15">
    <source>
        <dbReference type="ARBA" id="ARBA00023136"/>
    </source>
</evidence>
<name>A0A8E6TSS2_9CRUS</name>
<evidence type="ECO:0000256" key="9">
    <source>
        <dbReference type="ARBA" id="ARBA00022967"/>
    </source>
</evidence>
<feature type="transmembrane region" description="Helical" evidence="17">
    <location>
        <begin position="85"/>
        <end position="104"/>
    </location>
</feature>
<organism evidence="21">
    <name type="scientific">Simocephalus sibiricus</name>
    <dbReference type="NCBI Taxonomy" id="1472266"/>
    <lineage>
        <taxon>Eukaryota</taxon>
        <taxon>Metazoa</taxon>
        <taxon>Ecdysozoa</taxon>
        <taxon>Arthropoda</taxon>
        <taxon>Crustacea</taxon>
        <taxon>Branchiopoda</taxon>
        <taxon>Diplostraca</taxon>
        <taxon>Cladocera</taxon>
        <taxon>Anomopoda</taxon>
        <taxon>Daphniidae</taxon>
        <taxon>Simocephalus</taxon>
    </lineage>
</organism>
<protein>
    <recommendedName>
        <fullName evidence="4 17">NADH-ubiquinone oxidoreductase chain 5</fullName>
        <ecNumber evidence="3 17">7.1.1.2</ecNumber>
    </recommendedName>
</protein>
<keyword evidence="7 17" id="KW-0812">Transmembrane</keyword>
<comment type="catalytic activity">
    <reaction evidence="16 17">
        <text>a ubiquinone + NADH + 5 H(+)(in) = a ubiquinol + NAD(+) + 4 H(+)(out)</text>
        <dbReference type="Rhea" id="RHEA:29091"/>
        <dbReference type="Rhea" id="RHEA-COMP:9565"/>
        <dbReference type="Rhea" id="RHEA-COMP:9566"/>
        <dbReference type="ChEBI" id="CHEBI:15378"/>
        <dbReference type="ChEBI" id="CHEBI:16389"/>
        <dbReference type="ChEBI" id="CHEBI:17976"/>
        <dbReference type="ChEBI" id="CHEBI:57540"/>
        <dbReference type="ChEBI" id="CHEBI:57945"/>
        <dbReference type="EC" id="7.1.1.2"/>
    </reaction>
</comment>
<keyword evidence="8" id="KW-0999">Mitochondrion inner membrane</keyword>
<dbReference type="InterPro" id="IPR003945">
    <property type="entry name" value="NU5C-like"/>
</dbReference>
<evidence type="ECO:0000256" key="6">
    <source>
        <dbReference type="ARBA" id="ARBA00022660"/>
    </source>
</evidence>
<dbReference type="AlphaFoldDB" id="A0A8E6TSS2"/>
<dbReference type="GO" id="GO:0008137">
    <property type="term" value="F:NADH dehydrogenase (ubiquinone) activity"/>
    <property type="evidence" value="ECO:0007669"/>
    <property type="project" value="UniProtKB-EC"/>
</dbReference>
<evidence type="ECO:0000256" key="5">
    <source>
        <dbReference type="ARBA" id="ARBA00022448"/>
    </source>
</evidence>
<feature type="domain" description="NADH-Ubiquinone oxidoreductase (complex I) chain 5 N-terminal" evidence="19">
    <location>
        <begin position="42"/>
        <end position="88"/>
    </location>
</feature>
<keyword evidence="13 17" id="KW-0830">Ubiquinone</keyword>